<name>A0A8X6V882_TRICX</name>
<dbReference type="AlphaFoldDB" id="A0A8X6V882"/>
<dbReference type="Proteomes" id="UP000887159">
    <property type="component" value="Unassembled WGS sequence"/>
</dbReference>
<sequence>MEFGVFNLINCKAEKNDRHSVGVLVSMSGMMSQRSHLTESETWRVSSCFAQHHSFDKLCGRGSRGVKVSDRGRPCHEFELSTTKDPPCRAAMHVKYDKS</sequence>
<accession>A0A8X6V882</accession>
<gene>
    <name evidence="1" type="ORF">TNCV_1501001</name>
</gene>
<protein>
    <submittedName>
        <fullName evidence="1">Uncharacterized protein</fullName>
    </submittedName>
</protein>
<evidence type="ECO:0000313" key="2">
    <source>
        <dbReference type="Proteomes" id="UP000887159"/>
    </source>
</evidence>
<organism evidence="1 2">
    <name type="scientific">Trichonephila clavipes</name>
    <name type="common">Golden silk orbweaver</name>
    <name type="synonym">Nephila clavipes</name>
    <dbReference type="NCBI Taxonomy" id="2585209"/>
    <lineage>
        <taxon>Eukaryota</taxon>
        <taxon>Metazoa</taxon>
        <taxon>Ecdysozoa</taxon>
        <taxon>Arthropoda</taxon>
        <taxon>Chelicerata</taxon>
        <taxon>Arachnida</taxon>
        <taxon>Araneae</taxon>
        <taxon>Araneomorphae</taxon>
        <taxon>Entelegynae</taxon>
        <taxon>Araneoidea</taxon>
        <taxon>Nephilidae</taxon>
        <taxon>Trichonephila</taxon>
    </lineage>
</organism>
<proteinExistence type="predicted"/>
<evidence type="ECO:0000313" key="1">
    <source>
        <dbReference type="EMBL" id="GFX98522.1"/>
    </source>
</evidence>
<comment type="caution">
    <text evidence="1">The sequence shown here is derived from an EMBL/GenBank/DDBJ whole genome shotgun (WGS) entry which is preliminary data.</text>
</comment>
<reference evidence="1" key="1">
    <citation type="submission" date="2020-08" db="EMBL/GenBank/DDBJ databases">
        <title>Multicomponent nature underlies the extraordinary mechanical properties of spider dragline silk.</title>
        <authorList>
            <person name="Kono N."/>
            <person name="Nakamura H."/>
            <person name="Mori M."/>
            <person name="Yoshida Y."/>
            <person name="Ohtoshi R."/>
            <person name="Malay A.D."/>
            <person name="Moran D.A.P."/>
            <person name="Tomita M."/>
            <person name="Numata K."/>
            <person name="Arakawa K."/>
        </authorList>
    </citation>
    <scope>NUCLEOTIDE SEQUENCE</scope>
</reference>
<keyword evidence="2" id="KW-1185">Reference proteome</keyword>
<dbReference type="EMBL" id="BMAU01021203">
    <property type="protein sequence ID" value="GFX98522.1"/>
    <property type="molecule type" value="Genomic_DNA"/>
</dbReference>